<keyword evidence="3" id="KW-0808">Transferase</keyword>
<feature type="coiled-coil region" evidence="1">
    <location>
        <begin position="277"/>
        <end position="311"/>
    </location>
</feature>
<dbReference type="NCBIfam" id="TIGR01444">
    <property type="entry name" value="fkbM_fam"/>
    <property type="match status" value="1"/>
</dbReference>
<dbReference type="InterPro" id="IPR029063">
    <property type="entry name" value="SAM-dependent_MTases_sf"/>
</dbReference>
<feature type="domain" description="Methyltransferase FkbM" evidence="2">
    <location>
        <begin position="29"/>
        <end position="189"/>
    </location>
</feature>
<dbReference type="PANTHER" id="PTHR34009">
    <property type="entry name" value="PROTEIN STAR"/>
    <property type="match status" value="1"/>
</dbReference>
<dbReference type="SUPFAM" id="SSF53335">
    <property type="entry name" value="S-adenosyl-L-methionine-dependent methyltransferases"/>
    <property type="match status" value="1"/>
</dbReference>
<dbReference type="SUPFAM" id="SSF90257">
    <property type="entry name" value="Myosin rod fragments"/>
    <property type="match status" value="1"/>
</dbReference>
<feature type="coiled-coil region" evidence="1">
    <location>
        <begin position="340"/>
        <end position="367"/>
    </location>
</feature>
<dbReference type="RefSeq" id="WP_207416301.1">
    <property type="nucleotide sequence ID" value="NZ_CP061177.1"/>
</dbReference>
<dbReference type="Gene3D" id="3.40.50.150">
    <property type="entry name" value="Vaccinia Virus protein VP39"/>
    <property type="match status" value="1"/>
</dbReference>
<dbReference type="GO" id="GO:0032259">
    <property type="term" value="P:methylation"/>
    <property type="evidence" value="ECO:0007669"/>
    <property type="project" value="UniProtKB-KW"/>
</dbReference>
<evidence type="ECO:0000259" key="2">
    <source>
        <dbReference type="Pfam" id="PF05050"/>
    </source>
</evidence>
<reference evidence="3 4" key="1">
    <citation type="submission" date="2020-09" db="EMBL/GenBank/DDBJ databases">
        <title>Roseomonas.</title>
        <authorList>
            <person name="Zhu W."/>
        </authorList>
    </citation>
    <scope>NUCLEOTIDE SEQUENCE [LARGE SCALE GENOMIC DNA]</scope>
    <source>
        <strain evidence="3 4">573</strain>
    </source>
</reference>
<comment type="caution">
    <text evidence="3">The sequence shown here is derived from an EMBL/GenBank/DDBJ whole genome shotgun (WGS) entry which is preliminary data.</text>
</comment>
<keyword evidence="4" id="KW-1185">Reference proteome</keyword>
<dbReference type="GO" id="GO:0008168">
    <property type="term" value="F:methyltransferase activity"/>
    <property type="evidence" value="ECO:0007669"/>
    <property type="project" value="UniProtKB-KW"/>
</dbReference>
<gene>
    <name evidence="3" type="ORF">IAI61_07500</name>
</gene>
<accession>A0ABS3KN59</accession>
<dbReference type="EMBL" id="JACTNG010000003">
    <property type="protein sequence ID" value="MBO1078870.1"/>
    <property type="molecule type" value="Genomic_DNA"/>
</dbReference>
<sequence length="574" mass="63141">MSFISYAQNGEDVILWRALGHIESGFYIDVGACDPDELSVTRAFYERGWSGINVEPSREFFERCVERRPRDINLNMAVTAKPGTIRFLHVPGTGLSTTVPNIAEEAAAQGREVEAREVRGVTMADVCAMAGGADIHFLKIDVEGAEQAVLEGADFTRFRPWIVVVEATLPGTTARSELGWESMLLDAGYDRCLFDGLNLYFLAREHSELAGRLTAGANILDDYTPVVVETLRDQVQATQAWGEGLEAELLKRDRQLADALEAHRAAAEHGATAEAALAAQRTQISELREQIAALNTQVAALEGRLAQAAMDQEAAATQLQAMTAAHEAQVARNGRMRDRLRLEETARDELEQTLKSVEGQVAHQRAECGAVQQRLARLAAASGIEFPHVPGILDESLPERLAAHVAWQRHEVTHWKGSYDELNRQLNALLASRSWRVTAPIRHSRRVLKLRPPALPAPAPPPMPAPSAPHRDAKEMARQVFHQGMRMVLRVPGSREGAQLARRIAPAPVEWLALRFRAYEERAALPPPPPPAMTMEELTQMLAPQQAVPADLSEDEARLYRQFATSGTAAPAAR</sequence>
<proteinExistence type="predicted"/>
<organism evidence="3 4">
    <name type="scientific">Roseomonas haemaphysalidis</name>
    <dbReference type="NCBI Taxonomy" id="2768162"/>
    <lineage>
        <taxon>Bacteria</taxon>
        <taxon>Pseudomonadati</taxon>
        <taxon>Pseudomonadota</taxon>
        <taxon>Alphaproteobacteria</taxon>
        <taxon>Acetobacterales</taxon>
        <taxon>Roseomonadaceae</taxon>
        <taxon>Roseomonas</taxon>
    </lineage>
</organism>
<evidence type="ECO:0000256" key="1">
    <source>
        <dbReference type="SAM" id="Coils"/>
    </source>
</evidence>
<dbReference type="InterPro" id="IPR006342">
    <property type="entry name" value="FkbM_mtfrase"/>
</dbReference>
<dbReference type="Pfam" id="PF05050">
    <property type="entry name" value="Methyltransf_21"/>
    <property type="match status" value="1"/>
</dbReference>
<dbReference type="PANTHER" id="PTHR34009:SF2">
    <property type="entry name" value="PROTEIN STAR"/>
    <property type="match status" value="1"/>
</dbReference>
<dbReference type="InterPro" id="IPR053202">
    <property type="entry name" value="EGF_Rcpt_Signaling_Reg"/>
</dbReference>
<keyword evidence="3" id="KW-0489">Methyltransferase</keyword>
<name>A0ABS3KN59_9PROT</name>
<evidence type="ECO:0000313" key="3">
    <source>
        <dbReference type="EMBL" id="MBO1078870.1"/>
    </source>
</evidence>
<keyword evidence="1" id="KW-0175">Coiled coil</keyword>
<evidence type="ECO:0000313" key="4">
    <source>
        <dbReference type="Proteomes" id="UP001518989"/>
    </source>
</evidence>
<protein>
    <submittedName>
        <fullName evidence="3">FkbM family methyltransferase</fullName>
    </submittedName>
</protein>
<dbReference type="Proteomes" id="UP001518989">
    <property type="component" value="Unassembled WGS sequence"/>
</dbReference>